<feature type="compositionally biased region" description="Polar residues" evidence="4">
    <location>
        <begin position="1008"/>
        <end position="1025"/>
    </location>
</feature>
<feature type="compositionally biased region" description="Low complexity" evidence="4">
    <location>
        <begin position="1100"/>
        <end position="1126"/>
    </location>
</feature>
<dbReference type="PROSITE" id="PS50238">
    <property type="entry name" value="RHOGAP"/>
    <property type="match status" value="1"/>
</dbReference>
<feature type="compositionally biased region" description="Basic and acidic residues" evidence="4">
    <location>
        <begin position="216"/>
        <end position="226"/>
    </location>
</feature>
<dbReference type="CDD" id="cd04375">
    <property type="entry name" value="RhoGAP_DLC1"/>
    <property type="match status" value="1"/>
</dbReference>
<feature type="compositionally biased region" description="Polar residues" evidence="4">
    <location>
        <begin position="939"/>
        <end position="952"/>
    </location>
</feature>
<feature type="region of interest" description="Disordered" evidence="4">
    <location>
        <begin position="968"/>
        <end position="1067"/>
    </location>
</feature>
<feature type="compositionally biased region" description="Acidic residues" evidence="4">
    <location>
        <begin position="84"/>
        <end position="98"/>
    </location>
</feature>
<feature type="compositionally biased region" description="Polar residues" evidence="4">
    <location>
        <begin position="729"/>
        <end position="738"/>
    </location>
</feature>
<dbReference type="Pfam" id="PF01852">
    <property type="entry name" value="START"/>
    <property type="match status" value="1"/>
</dbReference>
<feature type="region of interest" description="Disordered" evidence="4">
    <location>
        <begin position="2332"/>
        <end position="2374"/>
    </location>
</feature>
<feature type="coiled-coil region" evidence="3">
    <location>
        <begin position="1438"/>
        <end position="1465"/>
    </location>
</feature>
<evidence type="ECO:0000256" key="3">
    <source>
        <dbReference type="SAM" id="Coils"/>
    </source>
</evidence>
<feature type="region of interest" description="Disordered" evidence="4">
    <location>
        <begin position="580"/>
        <end position="615"/>
    </location>
</feature>
<dbReference type="PANTHER" id="PTHR12659">
    <property type="entry name" value="RHO-TYPE GTPASE ACTIVATING PROTEIN"/>
    <property type="match status" value="1"/>
</dbReference>
<dbReference type="InterPro" id="IPR023393">
    <property type="entry name" value="START-like_dom_sf"/>
</dbReference>
<feature type="region of interest" description="Disordered" evidence="4">
    <location>
        <begin position="1236"/>
        <end position="1267"/>
    </location>
</feature>
<feature type="compositionally biased region" description="Basic residues" evidence="4">
    <location>
        <begin position="1642"/>
        <end position="1655"/>
    </location>
</feature>
<dbReference type="RefSeq" id="XP_058983974.1">
    <property type="nucleotide sequence ID" value="XM_059127991.1"/>
</dbReference>
<dbReference type="InterPro" id="IPR002913">
    <property type="entry name" value="START_lipid-bd_dom"/>
</dbReference>
<accession>A0ABM3VDU6</accession>
<feature type="compositionally biased region" description="Low complexity" evidence="4">
    <location>
        <begin position="316"/>
        <end position="328"/>
    </location>
</feature>
<evidence type="ECO:0000259" key="6">
    <source>
        <dbReference type="PROSITE" id="PS50848"/>
    </source>
</evidence>
<dbReference type="Pfam" id="PF00620">
    <property type="entry name" value="RhoGAP"/>
    <property type="match status" value="1"/>
</dbReference>
<feature type="compositionally biased region" description="Basic and acidic residues" evidence="4">
    <location>
        <begin position="922"/>
        <end position="938"/>
    </location>
</feature>
<keyword evidence="2" id="KW-0597">Phosphoprotein</keyword>
<feature type="region of interest" description="Disordered" evidence="4">
    <location>
        <begin position="1717"/>
        <end position="1747"/>
    </location>
</feature>
<feature type="region of interest" description="Disordered" evidence="4">
    <location>
        <begin position="922"/>
        <end position="952"/>
    </location>
</feature>
<feature type="compositionally biased region" description="Low complexity" evidence="4">
    <location>
        <begin position="700"/>
        <end position="714"/>
    </location>
</feature>
<dbReference type="SMART" id="SM00324">
    <property type="entry name" value="RhoGAP"/>
    <property type="match status" value="1"/>
</dbReference>
<dbReference type="Proteomes" id="UP001652621">
    <property type="component" value="Unplaced"/>
</dbReference>
<evidence type="ECO:0000256" key="2">
    <source>
        <dbReference type="ARBA" id="ARBA00022553"/>
    </source>
</evidence>
<dbReference type="CDD" id="cd09538">
    <property type="entry name" value="SAM_DLC1_2-like"/>
    <property type="match status" value="1"/>
</dbReference>
<feature type="domain" description="Rho-GAP" evidence="5">
    <location>
        <begin position="2480"/>
        <end position="2691"/>
    </location>
</feature>
<feature type="region of interest" description="Disordered" evidence="4">
    <location>
        <begin position="2075"/>
        <end position="2140"/>
    </location>
</feature>
<feature type="region of interest" description="Disordered" evidence="4">
    <location>
        <begin position="477"/>
        <end position="506"/>
    </location>
</feature>
<feature type="region of interest" description="Disordered" evidence="4">
    <location>
        <begin position="629"/>
        <end position="665"/>
    </location>
</feature>
<feature type="region of interest" description="Disordered" evidence="4">
    <location>
        <begin position="353"/>
        <end position="377"/>
    </location>
</feature>
<proteinExistence type="predicted"/>
<dbReference type="GeneID" id="101898435"/>
<feature type="compositionally biased region" description="Polar residues" evidence="4">
    <location>
        <begin position="1825"/>
        <end position="1834"/>
    </location>
</feature>
<feature type="region of interest" description="Disordered" evidence="4">
    <location>
        <begin position="678"/>
        <end position="738"/>
    </location>
</feature>
<feature type="region of interest" description="Disordered" evidence="4">
    <location>
        <begin position="2159"/>
        <end position="2205"/>
    </location>
</feature>
<feature type="compositionally biased region" description="Basic and acidic residues" evidence="4">
    <location>
        <begin position="1031"/>
        <end position="1041"/>
    </location>
</feature>
<reference evidence="8" key="1">
    <citation type="submission" date="2025-08" db="UniProtKB">
        <authorList>
            <consortium name="RefSeq"/>
        </authorList>
    </citation>
    <scope>IDENTIFICATION</scope>
    <source>
        <strain evidence="8">Aabys</strain>
        <tissue evidence="8">Whole body</tissue>
    </source>
</reference>
<feature type="compositionally biased region" description="Low complexity" evidence="4">
    <location>
        <begin position="1241"/>
        <end position="1260"/>
    </location>
</feature>
<feature type="region of interest" description="Disordered" evidence="4">
    <location>
        <begin position="74"/>
        <end position="98"/>
    </location>
</feature>
<evidence type="ECO:0000313" key="8">
    <source>
        <dbReference type="RefSeq" id="XP_058983974.1"/>
    </source>
</evidence>
<dbReference type="InterPro" id="IPR013761">
    <property type="entry name" value="SAM/pointed_sf"/>
</dbReference>
<dbReference type="Gene3D" id="1.10.287.2070">
    <property type="match status" value="1"/>
</dbReference>
<feature type="region of interest" description="Disordered" evidence="4">
    <location>
        <begin position="1583"/>
        <end position="1662"/>
    </location>
</feature>
<feature type="region of interest" description="Disordered" evidence="4">
    <location>
        <begin position="191"/>
        <end position="232"/>
    </location>
</feature>
<feature type="compositionally biased region" description="Polar residues" evidence="4">
    <location>
        <begin position="1782"/>
        <end position="1799"/>
    </location>
</feature>
<feature type="region of interest" description="Disordered" evidence="4">
    <location>
        <begin position="1075"/>
        <end position="1094"/>
    </location>
</feature>
<feature type="domain" description="START" evidence="6">
    <location>
        <begin position="2744"/>
        <end position="2902"/>
    </location>
</feature>
<evidence type="ECO:0000313" key="7">
    <source>
        <dbReference type="Proteomes" id="UP001652621"/>
    </source>
</evidence>
<dbReference type="PANTHER" id="PTHR12659:SF7">
    <property type="entry name" value="CROSSVEINLESS C, ISOFORM C"/>
    <property type="match status" value="1"/>
</dbReference>
<dbReference type="SUPFAM" id="SSF48350">
    <property type="entry name" value="GTPase activation domain, GAP"/>
    <property type="match status" value="1"/>
</dbReference>
<dbReference type="SMART" id="SM00234">
    <property type="entry name" value="START"/>
    <property type="match status" value="1"/>
</dbReference>
<feature type="compositionally biased region" description="Acidic residues" evidence="4">
    <location>
        <begin position="1736"/>
        <end position="1747"/>
    </location>
</feature>
<organism evidence="7 8">
    <name type="scientific">Musca domestica</name>
    <name type="common">House fly</name>
    <dbReference type="NCBI Taxonomy" id="7370"/>
    <lineage>
        <taxon>Eukaryota</taxon>
        <taxon>Metazoa</taxon>
        <taxon>Ecdysozoa</taxon>
        <taxon>Arthropoda</taxon>
        <taxon>Hexapoda</taxon>
        <taxon>Insecta</taxon>
        <taxon>Pterygota</taxon>
        <taxon>Neoptera</taxon>
        <taxon>Endopterygota</taxon>
        <taxon>Diptera</taxon>
        <taxon>Brachycera</taxon>
        <taxon>Muscomorpha</taxon>
        <taxon>Muscoidea</taxon>
        <taxon>Muscidae</taxon>
        <taxon>Musca</taxon>
    </lineage>
</organism>
<evidence type="ECO:0000256" key="1">
    <source>
        <dbReference type="ARBA" id="ARBA00022468"/>
    </source>
</evidence>
<protein>
    <submittedName>
        <fullName evidence="8">Uncharacterized protein LOC101898435 isoform X1</fullName>
    </submittedName>
</protein>
<feature type="region of interest" description="Disordered" evidence="4">
    <location>
        <begin position="1770"/>
        <end position="1799"/>
    </location>
</feature>
<feature type="compositionally biased region" description="Polar residues" evidence="4">
    <location>
        <begin position="2222"/>
        <end position="2232"/>
    </location>
</feature>
<sequence length="2932" mass="319920">MSNARELALLEKWTSSTDGATILPALSSPTSPKATKFCCCPNRRRYNLKQPKLTTTLHVRNIFVDNDFNFIDAANENEDGKNNEDDDEDNNELDDPGYEELISFDSKNYKRAESWPSAKKSKRYDNNKKAILTVIDVPKENRRNQVTASKSTTNDYDDIVEIAPSNTPAKNSSCGESFEKVNIEKEKAWRHDKSCHNNRNNCLTTKNEEQQQQQQQDERKSNDVYRSRCSNPTQEEASFIVHNQNQLNINHKEQQQQPQGNQANQRPTEKLQQLSCVGQPLSGDEEDSSNAANTIKCKETRHAENLPSDTLTNLNTANEQKTKTTTTTTTTIAVTATKTSPTIQRLSELSEFKPSLSKKENLSNTTTITTQHQPQSQQQQHHCNNCQFCFNESCRNFSQLQQSLEDTNIRANQKMTITQAAATTTTPPPPTTTTTNVCNDFQRNMVVPPENCSPLPAKATTPTSRTLMPPTSLRLATTTASATTSTTCLPTSPLTRSNNNTPSSPLTTTVIKTTMVKRSPANETTTTMAATMPSPTSPSSNALITLEKSLAFTTSAPTRNSSKHQHDSEAAAAVVVASKENKPANNNNKCFTPTITPSVNNNTTSPATHNNSSTPLSVKERIAALVAGNEQTQKQHDNFINRTSTKNPCNKPMRSTSQQQNTTTANMTYPQRQQHDQSLVINGGGGGGVASNMCQKSSPTTTTFRTRKTSLATTDEVDASPPSAVNGKAATNSNAQEIQVKNDDKINHTSMSSSSSSSPSLVKSSAAAAAGVSSNSDNGVEQMRTTAAAIIPRCSLQNAVNKYGSVNATTSSSRNPQITMTEPESGLSNTPATSDVTNGDNRPGDDVAAVTSPLATDEQLAKSASNCRSKLEALVNLDLPFNLSNLPLDIDDDDDPYFVLQEYLERVKHEINEVFELHKARQKLQQEQHQSEEDHNSFESDTNTKASSSVSNMENQIIDTLKTAVSNDELSRSTESDSGFDSATGGGWRRGNAMSANLTTTTPGNGSGSNKLPSRAKVTTTSSNGPAMENNDSHSNDRRVMENASKNELPLGRTDLKGKPPPKGALIPVACASMAGPEQQGKQEQDAAATASASSLACHHTASSSSSSSSNNTSPSPLAAAGPSSSTLKRLRKQLQSKSPAEVATDDVNMWANKFLRDLDNLMASDKTTTTSSSATATEAATTSPTAGTASSSRASISPGPTSPMLLSAAATAVIQSRYGKGAHDRYVVMANGGFEQHQPSSASPSSSSAAGTATATTTTNGIVLRPEKHATIPLQSFNLDCGRLDNSGGGGCSASGGNVTKTQVAYLRTLSAPTPSPSHTIYQALLHNQNQVENNTGNNNNNSKLSGHPRHLLLAQRNSLAGVSAAAAAASFDHHHNSHLTNLPGNDAAASNMSNGDIKSTMSAPAKVNPITILKIEETSAKAASSMGSTEPATDVESLHQKRLRQLNMEMDNLRNTSIDQSQQLSALMQQNHYCNGGAGGHMVGNSSGNANKHKTLMTGSSCAMPKKASNPTTATATSSSSSSNIMLTCSRPATQQSTSNAASTPATTTTSYLLQHGNDATKKGSTSTIWTSEESILRSVGAVDEDNNSTSSSACEEASGALSSGKSGISLDSSGVENDNNESGIGTATPPKDMSYWKSMPHHHRHHHHHHHHNQQDNESISSLDVLRKMKFQKGSSVTSSDDPDLLEVLSLCDETPNGDDDDEEEVDVDDEVEQVIGGGGGGQHNNSLKSNNNDEDMDDYDMVDEEDEGHDDFEIVPYCDCDCTEDGDASSASAGSSGTRTNSSINNGSLSDSTNCGSGVVMRRKYGAQPIMVPQKCRSHSLDTSSLPNSYHQPAAAHHHHRHQHGHGSIAHASAAAAHHAQLARKLQHLRDRHKDRNQLSLALRQEPFQSLLAPTHFHELPSPSSASLHSGHEILDTQELSTKSNSAPLLLKQEKRLDDFANQNVTLRYSRSQSDRYLAEIEAVEACKWLRAAGFPQYAQMYEDHQFPIDLTNVAKDHTNLENDQLQSLYRRLCILNRCANMRVDQSHKAQTPQKEDSDDENFALSENWTFQPHIRRWSRIGEMGLEIPPAAKLSTCEKTESSSKESSPDRFEDDSYDVTGGPLSLVLPGTYTDDSADPAANDSTDVNASPLRRTGSERLKDGAKAILRRVESIKSRRRKRQGIVLSGPQALDLSQLGQRSSMRKPDAVYSTPPSPSAVSPMHTFNKAPIFGNELKVPSQSDNFSSPNRASPKRTPTTPRSMRTSPLHFFTNTMPHVKEGKSDDSSSYYSDSQESTSAVNKMSVRKTPSKARRFLQRTGKVDDIGAHSDSECHQGRKLLIKDANANTTEVKSKKLSRGGSLNLGRDGKKREGFRSASFRSRSTTRKEPKVEVEVEPIKKSAPVVRWHSFQLEERPHMIFRKCFAQKNDPHSNEHGIPFAAMSAGQLQMIRKLALVTLTGYMERYCPTHRSGWNWELPKFIKKIKMPDYKDKKVFGVPLLLILQRSGQTLPIAVRAAFRWLQLNALDQIGLFRKSGVKSRILKLKELIEYSETTAECMDVFDTQQAYDVADMLKQYFRDLPESLLTTKMSETFAAIFQHLPTEVRLDAVQSAVLLLPDENREILYALLEFLTLVAANSQYNQMTANNLAVCLAPSLFHSSISTGSNSVTASPRRKAKGSGVPDAKELFEAKASHECLAFMIQNYKQIFTAPKEKLAKCKFGYMEESKPLPLEALGEGMQFHNWRGYLYESTSATIKEGREKSRGWITTTSINDSNVEIAYKKVGDGHPLRLWRCITEIEGPPKDVLDYIIRQRASWDPNLLQSQTIKKFDDCTEIFQYAIDGQQCTDFCVLRSWRTDLPRGACVIVETSIDHAKAKPMFNAVRGVVLASRYLIEPCGSGRSRVMHLARVDVKGKTPEWYNKSYGHIASHFLTRIRLAFKNVAEGPESKV</sequence>
<dbReference type="PROSITE" id="PS50848">
    <property type="entry name" value="START"/>
    <property type="match status" value="1"/>
</dbReference>
<feature type="compositionally biased region" description="Basic residues" evidence="4">
    <location>
        <begin position="1840"/>
        <end position="1849"/>
    </location>
</feature>
<feature type="compositionally biased region" description="Polar residues" evidence="4">
    <location>
        <begin position="1618"/>
        <end position="1628"/>
    </location>
</feature>
<dbReference type="SUPFAM" id="SSF47769">
    <property type="entry name" value="SAM/Pointed domain"/>
    <property type="match status" value="1"/>
</dbReference>
<feature type="region of interest" description="Disordered" evidence="4">
    <location>
        <begin position="1486"/>
        <end position="1527"/>
    </location>
</feature>
<evidence type="ECO:0000256" key="4">
    <source>
        <dbReference type="SAM" id="MobiDB-lite"/>
    </source>
</evidence>
<evidence type="ECO:0000259" key="5">
    <source>
        <dbReference type="PROSITE" id="PS50238"/>
    </source>
</evidence>
<feature type="compositionally biased region" description="Low complexity" evidence="4">
    <location>
        <begin position="1605"/>
        <end position="1617"/>
    </location>
</feature>
<feature type="compositionally biased region" description="Basic and acidic residues" evidence="4">
    <location>
        <begin position="2080"/>
        <end position="2095"/>
    </location>
</feature>
<feature type="region of interest" description="Disordered" evidence="4">
    <location>
        <begin position="2218"/>
        <end position="2293"/>
    </location>
</feature>
<keyword evidence="1" id="KW-0343">GTPase activation</keyword>
<dbReference type="InterPro" id="IPR008936">
    <property type="entry name" value="Rho_GTPase_activation_prot"/>
</dbReference>
<feature type="compositionally biased region" description="Low complexity" evidence="4">
    <location>
        <begin position="1772"/>
        <end position="1781"/>
    </location>
</feature>
<feature type="compositionally biased region" description="Low complexity" evidence="4">
    <location>
        <begin position="655"/>
        <end position="665"/>
    </location>
</feature>
<feature type="region of interest" description="Disordered" evidence="4">
    <location>
        <begin position="1820"/>
        <end position="1871"/>
    </location>
</feature>
<feature type="region of interest" description="Disordered" evidence="4">
    <location>
        <begin position="450"/>
        <end position="469"/>
    </location>
</feature>
<dbReference type="SUPFAM" id="SSF55961">
    <property type="entry name" value="Bet v1-like"/>
    <property type="match status" value="1"/>
</dbReference>
<feature type="region of interest" description="Disordered" evidence="4">
    <location>
        <begin position="1167"/>
        <end position="1200"/>
    </location>
</feature>
<feature type="region of interest" description="Disordered" evidence="4">
    <location>
        <begin position="298"/>
        <end position="328"/>
    </location>
</feature>
<gene>
    <name evidence="8" type="primary">LOC101898435</name>
</gene>
<feature type="region of interest" description="Disordered" evidence="4">
    <location>
        <begin position="1100"/>
        <end position="1143"/>
    </location>
</feature>
<feature type="compositionally biased region" description="Low complexity" evidence="4">
    <location>
        <begin position="2233"/>
        <end position="2250"/>
    </location>
</feature>
<name>A0ABM3VDU6_MUSDO</name>
<feature type="region of interest" description="Disordered" evidence="4">
    <location>
        <begin position="807"/>
        <end position="847"/>
    </location>
</feature>
<feature type="compositionally biased region" description="Low complexity" evidence="4">
    <location>
        <begin position="1850"/>
        <end position="1864"/>
    </location>
</feature>
<dbReference type="Gene3D" id="3.30.530.20">
    <property type="match status" value="1"/>
</dbReference>
<feature type="compositionally biased region" description="Polar residues" evidence="4">
    <location>
        <begin position="807"/>
        <end position="840"/>
    </location>
</feature>
<feature type="compositionally biased region" description="Low complexity" evidence="4">
    <location>
        <begin position="1507"/>
        <end position="1526"/>
    </location>
</feature>
<feature type="compositionally biased region" description="Low complexity" evidence="4">
    <location>
        <begin position="364"/>
        <end position="377"/>
    </location>
</feature>
<dbReference type="Gene3D" id="1.10.555.10">
    <property type="entry name" value="Rho GTPase activation protein"/>
    <property type="match status" value="1"/>
</dbReference>
<feature type="compositionally biased region" description="Polar residues" evidence="4">
    <location>
        <begin position="583"/>
        <end position="615"/>
    </location>
</feature>
<keyword evidence="3" id="KW-0175">Coiled coil</keyword>
<dbReference type="InterPro" id="IPR000198">
    <property type="entry name" value="RhoGAP_dom"/>
</dbReference>
<keyword evidence="7" id="KW-1185">Reference proteome</keyword>